<evidence type="ECO:0000313" key="2">
    <source>
        <dbReference type="Proteomes" id="UP001454036"/>
    </source>
</evidence>
<comment type="caution">
    <text evidence="1">The sequence shown here is derived from an EMBL/GenBank/DDBJ whole genome shotgun (WGS) entry which is preliminary data.</text>
</comment>
<protein>
    <submittedName>
        <fullName evidence="1">Uncharacterized protein</fullName>
    </submittedName>
</protein>
<dbReference type="PANTHER" id="PTHR10492">
    <property type="match status" value="1"/>
</dbReference>
<evidence type="ECO:0000313" key="1">
    <source>
        <dbReference type="EMBL" id="GAA0187539.1"/>
    </source>
</evidence>
<name>A0AAV3S1C8_LITER</name>
<sequence length="247" mass="29213">MEFQKRGLPHAYVLVILKHKSKLLTPEAYDRMVCVELPDRNKNPYLFNLVVKHMMHGPCGSLNPKNVCMRNGKCKNYYEDFSDFTTHGKGSYPIYRRQNDGHMVMVRGHLVDNRWVIPYNPVLLVEFDCHFNVEICCDIRVMKYLYKYVYKGHDKIAFQITPEREGQGNDEIRNFQTARWVSPVEVVWRLYGFPLNGMYPSVIQLPIHLPNFHRIRFDDAADIETISQDDKFKKTMLIEFFHMNSID</sequence>
<gene>
    <name evidence="1" type="ORF">LIER_34827</name>
</gene>
<dbReference type="AlphaFoldDB" id="A0AAV3S1C8"/>
<accession>A0AAV3S1C8</accession>
<proteinExistence type="predicted"/>
<dbReference type="Proteomes" id="UP001454036">
    <property type="component" value="Unassembled WGS sequence"/>
</dbReference>
<dbReference type="EMBL" id="BAABME010014829">
    <property type="protein sequence ID" value="GAA0187539.1"/>
    <property type="molecule type" value="Genomic_DNA"/>
</dbReference>
<dbReference type="PANTHER" id="PTHR10492:SF100">
    <property type="entry name" value="ATP-DEPENDENT DNA HELICASE"/>
    <property type="match status" value="1"/>
</dbReference>
<keyword evidence="2" id="KW-1185">Reference proteome</keyword>
<reference evidence="1 2" key="1">
    <citation type="submission" date="2024-01" db="EMBL/GenBank/DDBJ databases">
        <title>The complete chloroplast genome sequence of Lithospermum erythrorhizon: insights into the phylogenetic relationship among Boraginaceae species and the maternal lineages of purple gromwells.</title>
        <authorList>
            <person name="Okada T."/>
            <person name="Watanabe K."/>
        </authorList>
    </citation>
    <scope>NUCLEOTIDE SEQUENCE [LARGE SCALE GENOMIC DNA]</scope>
</reference>
<organism evidence="1 2">
    <name type="scientific">Lithospermum erythrorhizon</name>
    <name type="common">Purple gromwell</name>
    <name type="synonym">Lithospermum officinale var. erythrorhizon</name>
    <dbReference type="NCBI Taxonomy" id="34254"/>
    <lineage>
        <taxon>Eukaryota</taxon>
        <taxon>Viridiplantae</taxon>
        <taxon>Streptophyta</taxon>
        <taxon>Embryophyta</taxon>
        <taxon>Tracheophyta</taxon>
        <taxon>Spermatophyta</taxon>
        <taxon>Magnoliopsida</taxon>
        <taxon>eudicotyledons</taxon>
        <taxon>Gunneridae</taxon>
        <taxon>Pentapetalae</taxon>
        <taxon>asterids</taxon>
        <taxon>lamiids</taxon>
        <taxon>Boraginales</taxon>
        <taxon>Boraginaceae</taxon>
        <taxon>Boraginoideae</taxon>
        <taxon>Lithospermeae</taxon>
        <taxon>Lithospermum</taxon>
    </lineage>
</organism>